<comment type="caution">
    <text evidence="4">The sequence shown here is derived from an EMBL/GenBank/DDBJ whole genome shotgun (WGS) entry which is preliminary data.</text>
</comment>
<dbReference type="RefSeq" id="WP_126784188.1">
    <property type="nucleotide sequence ID" value="NZ_PIQF01000001.1"/>
</dbReference>
<dbReference type="EMBL" id="PIQF01000001">
    <property type="protein sequence ID" value="RUO77850.1"/>
    <property type="molecule type" value="Genomic_DNA"/>
</dbReference>
<reference evidence="4 5" key="1">
    <citation type="journal article" date="2011" name="Front. Microbiol.">
        <title>Genomic signatures of strain selection and enhancement in Bacillus atrophaeus var. globigii, a historical biowarfare simulant.</title>
        <authorList>
            <person name="Gibbons H.S."/>
            <person name="Broomall S.M."/>
            <person name="McNew L.A."/>
            <person name="Daligault H."/>
            <person name="Chapman C."/>
            <person name="Bruce D."/>
            <person name="Karavis M."/>
            <person name="Krepps M."/>
            <person name="McGregor P.A."/>
            <person name="Hong C."/>
            <person name="Park K.H."/>
            <person name="Akmal A."/>
            <person name="Feldman A."/>
            <person name="Lin J.S."/>
            <person name="Chang W.E."/>
            <person name="Higgs B.W."/>
            <person name="Demirev P."/>
            <person name="Lindquist J."/>
            <person name="Liem A."/>
            <person name="Fochler E."/>
            <person name="Read T.D."/>
            <person name="Tapia R."/>
            <person name="Johnson S."/>
            <person name="Bishop-Lilly K.A."/>
            <person name="Detter C."/>
            <person name="Han C."/>
            <person name="Sozhamannan S."/>
            <person name="Rosenzweig C.N."/>
            <person name="Skowronski E.W."/>
        </authorList>
    </citation>
    <scope>NUCLEOTIDE SEQUENCE [LARGE SCALE GENOMIC DNA]</scope>
    <source>
        <strain evidence="4 5">CL-SP19</strain>
    </source>
</reference>
<feature type="domain" description="YchJ-like middle NTF2-like" evidence="3">
    <location>
        <begin position="31"/>
        <end position="122"/>
    </location>
</feature>
<evidence type="ECO:0000313" key="4">
    <source>
        <dbReference type="EMBL" id="RUO77850.1"/>
    </source>
</evidence>
<dbReference type="PANTHER" id="PTHR33747">
    <property type="entry name" value="UPF0225 PROTEIN SCO1677"/>
    <property type="match status" value="1"/>
</dbReference>
<dbReference type="Pfam" id="PF17775">
    <property type="entry name" value="YchJ_M-like"/>
    <property type="match status" value="1"/>
</dbReference>
<dbReference type="OrthoDB" id="21421at2"/>
<dbReference type="Proteomes" id="UP000287908">
    <property type="component" value="Unassembled WGS sequence"/>
</dbReference>
<accession>A0A432ZJ47</accession>
<dbReference type="InterPro" id="IPR023006">
    <property type="entry name" value="YchJ-like"/>
</dbReference>
<protein>
    <recommendedName>
        <fullName evidence="2">UPF0225 protein CWI81_05045</fullName>
    </recommendedName>
</protein>
<dbReference type="Gene3D" id="3.10.450.50">
    <property type="match status" value="1"/>
</dbReference>
<dbReference type="SUPFAM" id="SSF54427">
    <property type="entry name" value="NTF2-like"/>
    <property type="match status" value="1"/>
</dbReference>
<evidence type="ECO:0000259" key="3">
    <source>
        <dbReference type="Pfam" id="PF17775"/>
    </source>
</evidence>
<sequence length="125" mass="14223">MSSPELCPCGSQKEYQHCCQLLHNGHANAETPEQLMRSRYSAFVKKLSQYLLKTWHTSTRPMTLDLTDSPDWVGLQVVSSAAHGDKGQVHFRAFYKDGGATGFMEEHSEFVRENQQWLYLNGKVS</sequence>
<evidence type="ECO:0000313" key="5">
    <source>
        <dbReference type="Proteomes" id="UP000287908"/>
    </source>
</evidence>
<dbReference type="InterPro" id="IPR048469">
    <property type="entry name" value="YchJ-like_M"/>
</dbReference>
<comment type="similarity">
    <text evidence="1 2">Belongs to the UPF0225 family.</text>
</comment>
<dbReference type="AlphaFoldDB" id="A0A432ZJ47"/>
<dbReference type="InterPro" id="IPR032710">
    <property type="entry name" value="NTF2-like_dom_sf"/>
</dbReference>
<organism evidence="4 5">
    <name type="scientific">Idiomarina seosinensis</name>
    <dbReference type="NCBI Taxonomy" id="281739"/>
    <lineage>
        <taxon>Bacteria</taxon>
        <taxon>Pseudomonadati</taxon>
        <taxon>Pseudomonadota</taxon>
        <taxon>Gammaproteobacteria</taxon>
        <taxon>Alteromonadales</taxon>
        <taxon>Idiomarinaceae</taxon>
        <taxon>Idiomarina</taxon>
    </lineage>
</organism>
<evidence type="ECO:0000256" key="2">
    <source>
        <dbReference type="HAMAP-Rule" id="MF_00612"/>
    </source>
</evidence>
<dbReference type="Pfam" id="PF02810">
    <property type="entry name" value="SEC-C"/>
    <property type="match status" value="1"/>
</dbReference>
<gene>
    <name evidence="4" type="ORF">CWI81_05045</name>
</gene>
<dbReference type="PANTHER" id="PTHR33747:SF1">
    <property type="entry name" value="ADENYLATE CYCLASE-ASSOCIATED CAP C-TERMINAL DOMAIN-CONTAINING PROTEIN"/>
    <property type="match status" value="1"/>
</dbReference>
<evidence type="ECO:0000256" key="1">
    <source>
        <dbReference type="ARBA" id="ARBA00010839"/>
    </source>
</evidence>
<name>A0A432ZJ47_9GAMM</name>
<dbReference type="InterPro" id="IPR004027">
    <property type="entry name" value="SEC_C_motif"/>
</dbReference>
<proteinExistence type="inferred from homology"/>
<keyword evidence="5" id="KW-1185">Reference proteome</keyword>
<dbReference type="HAMAP" id="MF_00612">
    <property type="entry name" value="UPF0225"/>
    <property type="match status" value="1"/>
</dbReference>